<proteinExistence type="predicted"/>
<accession>A0ABD5Q314</accession>
<sequence length="301" mass="32731">MKVRVAGAVRTGRAVDLRRVSDCRAEGVGEPLSDALSLRDVAGVIRGDGGGDFDRDCTVESDCGGERDSALAIDCPDPGPVHDHVGVIRADMDLSVRSALAAAARTRGYTAPQADELAAVRERRDALDVPETDLERARRRVADASDATEEMRERVATLRGRVQALRDADADPADAETELADATRRLSEVRTERIAAEQALTEARDRARANRQRRRERLRLADRADNLRRAAREHLADEVRDAFADARDAVPDDDLGEVVEAALAVARVAAYDAPVVLARETDPFESAAEVAEWLDGPVIRL</sequence>
<dbReference type="InterPro" id="IPR057178">
    <property type="entry name" value="DUF7856"/>
</dbReference>
<dbReference type="EMBL" id="JBHSHT010000001">
    <property type="protein sequence ID" value="MFC4824894.1"/>
    <property type="molecule type" value="Genomic_DNA"/>
</dbReference>
<evidence type="ECO:0000256" key="1">
    <source>
        <dbReference type="SAM" id="Coils"/>
    </source>
</evidence>
<comment type="caution">
    <text evidence="2">The sequence shown here is derived from an EMBL/GenBank/DDBJ whole genome shotgun (WGS) entry which is preliminary data.</text>
</comment>
<dbReference type="Pfam" id="PF25254">
    <property type="entry name" value="DUF7856"/>
    <property type="match status" value="1"/>
</dbReference>
<evidence type="ECO:0000313" key="3">
    <source>
        <dbReference type="Proteomes" id="UP001595945"/>
    </source>
</evidence>
<reference evidence="2 3" key="1">
    <citation type="journal article" date="2019" name="Int. J. Syst. Evol. Microbiol.">
        <title>The Global Catalogue of Microorganisms (GCM) 10K type strain sequencing project: providing services to taxonomists for standard genome sequencing and annotation.</title>
        <authorList>
            <consortium name="The Broad Institute Genomics Platform"/>
            <consortium name="The Broad Institute Genome Sequencing Center for Infectious Disease"/>
            <person name="Wu L."/>
            <person name="Ma J."/>
        </authorList>
    </citation>
    <scope>NUCLEOTIDE SEQUENCE [LARGE SCALE GENOMIC DNA]</scope>
    <source>
        <strain evidence="2 3">XZYJ18</strain>
    </source>
</reference>
<dbReference type="GeneID" id="73044405"/>
<name>A0ABD5Q314_9EURY</name>
<dbReference type="RefSeq" id="WP_254269391.1">
    <property type="nucleotide sequence ID" value="NZ_CP100400.1"/>
</dbReference>
<dbReference type="Proteomes" id="UP001595945">
    <property type="component" value="Unassembled WGS sequence"/>
</dbReference>
<gene>
    <name evidence="2" type="ORF">ACFO9K_11550</name>
</gene>
<feature type="coiled-coil region" evidence="1">
    <location>
        <begin position="134"/>
        <end position="206"/>
    </location>
</feature>
<protein>
    <submittedName>
        <fullName evidence="2">Uncharacterized protein</fullName>
    </submittedName>
</protein>
<keyword evidence="1" id="KW-0175">Coiled coil</keyword>
<evidence type="ECO:0000313" key="2">
    <source>
        <dbReference type="EMBL" id="MFC4824894.1"/>
    </source>
</evidence>
<organism evidence="2 3">
    <name type="scientific">Halorussus aquaticus</name>
    <dbReference type="NCBI Taxonomy" id="2953748"/>
    <lineage>
        <taxon>Archaea</taxon>
        <taxon>Methanobacteriati</taxon>
        <taxon>Methanobacteriota</taxon>
        <taxon>Stenosarchaea group</taxon>
        <taxon>Halobacteria</taxon>
        <taxon>Halobacteriales</taxon>
        <taxon>Haladaptataceae</taxon>
        <taxon>Halorussus</taxon>
    </lineage>
</organism>
<dbReference type="AlphaFoldDB" id="A0ABD5Q314"/>
<keyword evidence="3" id="KW-1185">Reference proteome</keyword>